<gene>
    <name evidence="2" type="ORF">YP76_11855</name>
</gene>
<evidence type="ECO:0000313" key="3">
    <source>
        <dbReference type="Proteomes" id="UP000033874"/>
    </source>
</evidence>
<proteinExistence type="predicted"/>
<keyword evidence="3" id="KW-1185">Reference proteome</keyword>
<organism evidence="2 3">
    <name type="scientific">Sphingobium chungbukense</name>
    <dbReference type="NCBI Taxonomy" id="56193"/>
    <lineage>
        <taxon>Bacteria</taxon>
        <taxon>Pseudomonadati</taxon>
        <taxon>Pseudomonadota</taxon>
        <taxon>Alphaproteobacteria</taxon>
        <taxon>Sphingomonadales</taxon>
        <taxon>Sphingomonadaceae</taxon>
        <taxon>Sphingobium</taxon>
    </lineage>
</organism>
<sequence length="70" mass="7786">MQIPSGRGGGALNDGCHNSGQEASGSRLDVTLRRMCLAILEQDPIGLNRVTRQARFSFRQAQDMPWREMP</sequence>
<dbReference type="AlphaFoldDB" id="A0A0M3APQ5"/>
<comment type="caution">
    <text evidence="2">The sequence shown here is derived from an EMBL/GenBank/DDBJ whole genome shotgun (WGS) entry which is preliminary data.</text>
</comment>
<dbReference type="Proteomes" id="UP000033874">
    <property type="component" value="Unassembled WGS sequence"/>
</dbReference>
<reference evidence="2 3" key="1">
    <citation type="submission" date="2015-04" db="EMBL/GenBank/DDBJ databases">
        <title>Genome sequence of aromatic hydrocarbons-degrading Sphingobium chungbukense DJ77.</title>
        <authorList>
            <person name="Kim Y.-C."/>
            <person name="Chae J.-C."/>
        </authorList>
    </citation>
    <scope>NUCLEOTIDE SEQUENCE [LARGE SCALE GENOMIC DNA]</scope>
    <source>
        <strain evidence="2 3">DJ77</strain>
    </source>
</reference>
<accession>A0A0M3APQ5</accession>
<evidence type="ECO:0000256" key="1">
    <source>
        <dbReference type="SAM" id="MobiDB-lite"/>
    </source>
</evidence>
<protein>
    <submittedName>
        <fullName evidence="2">Uncharacterized protein</fullName>
    </submittedName>
</protein>
<name>A0A0M3APQ5_9SPHN</name>
<feature type="region of interest" description="Disordered" evidence="1">
    <location>
        <begin position="1"/>
        <end position="24"/>
    </location>
</feature>
<dbReference type="EMBL" id="LBIC01000005">
    <property type="protein sequence ID" value="KKW91805.1"/>
    <property type="molecule type" value="Genomic_DNA"/>
</dbReference>
<evidence type="ECO:0000313" key="2">
    <source>
        <dbReference type="EMBL" id="KKW91805.1"/>
    </source>
</evidence>
<feature type="compositionally biased region" description="Gly residues" evidence="1">
    <location>
        <begin position="1"/>
        <end position="12"/>
    </location>
</feature>